<feature type="transmembrane region" description="Helical" evidence="2">
    <location>
        <begin position="261"/>
        <end position="282"/>
    </location>
</feature>
<keyword evidence="2" id="KW-0812">Transmembrane</keyword>
<dbReference type="AlphaFoldDB" id="A0A9D9NNY1"/>
<keyword evidence="4" id="KW-0378">Hydrolase</keyword>
<dbReference type="GO" id="GO:0080120">
    <property type="term" value="P:CAAX-box protein maturation"/>
    <property type="evidence" value="ECO:0007669"/>
    <property type="project" value="UniProtKB-ARBA"/>
</dbReference>
<keyword evidence="4" id="KW-0482">Metalloprotease</keyword>
<dbReference type="GO" id="GO:0008237">
    <property type="term" value="F:metallopeptidase activity"/>
    <property type="evidence" value="ECO:0007669"/>
    <property type="project" value="UniProtKB-KW"/>
</dbReference>
<feature type="region of interest" description="Disordered" evidence="1">
    <location>
        <begin position="291"/>
        <end position="313"/>
    </location>
</feature>
<protein>
    <submittedName>
        <fullName evidence="4">CPBP family intramembrane metalloprotease</fullName>
    </submittedName>
</protein>
<feature type="transmembrane region" description="Helical" evidence="2">
    <location>
        <begin position="63"/>
        <end position="83"/>
    </location>
</feature>
<dbReference type="GO" id="GO:0004175">
    <property type="term" value="F:endopeptidase activity"/>
    <property type="evidence" value="ECO:0007669"/>
    <property type="project" value="UniProtKB-ARBA"/>
</dbReference>
<dbReference type="EMBL" id="JADILW010000069">
    <property type="protein sequence ID" value="MBO8480436.1"/>
    <property type="molecule type" value="Genomic_DNA"/>
</dbReference>
<proteinExistence type="predicted"/>
<reference evidence="4" key="1">
    <citation type="submission" date="2020-10" db="EMBL/GenBank/DDBJ databases">
        <authorList>
            <person name="Gilroy R."/>
        </authorList>
    </citation>
    <scope>NUCLEOTIDE SEQUENCE</scope>
    <source>
        <strain evidence="4">B3-1481</strain>
    </source>
</reference>
<dbReference type="Proteomes" id="UP000823769">
    <property type="component" value="Unassembled WGS sequence"/>
</dbReference>
<keyword evidence="2" id="KW-0472">Membrane</keyword>
<feature type="transmembrane region" description="Helical" evidence="2">
    <location>
        <begin position="104"/>
        <end position="130"/>
    </location>
</feature>
<evidence type="ECO:0000256" key="2">
    <source>
        <dbReference type="SAM" id="Phobius"/>
    </source>
</evidence>
<gene>
    <name evidence="4" type="ORF">IAB76_04930</name>
</gene>
<dbReference type="Pfam" id="PF02517">
    <property type="entry name" value="Rce1-like"/>
    <property type="match status" value="1"/>
</dbReference>
<sequence length="313" mass="34417">MGNRDKGRGRRGNFKFFENYGWYVPGVGQMFILLLMLLVGAVLGNVVTLLFSAAGGAEAAADYAMLIAYPVMFIPAMLYAGALSKLASYNSPGFKLDSNNFGKAGAAGCALLVMLATLAAGYCADIFQYLLPQMPAWMEEMLDSMTNGVLWVNFISVSIFAPIFEEWLCRGMVLRGLLHKNVRPAWAIVISAAFFALIHLNPWQAVPAFAVGCLFGYVYYRTGSLKLTMLMHFTNNTFSLILSNIDSLKELDSWRDMLPGPLYWIIFAACILLLVLIVRVFARIPLQSGEGNCDRQPSLFEEQTPGGGDVVNP</sequence>
<evidence type="ECO:0000259" key="3">
    <source>
        <dbReference type="Pfam" id="PF02517"/>
    </source>
</evidence>
<feature type="transmembrane region" description="Helical" evidence="2">
    <location>
        <begin position="150"/>
        <end position="169"/>
    </location>
</feature>
<comment type="caution">
    <text evidence="4">The sequence shown here is derived from an EMBL/GenBank/DDBJ whole genome shotgun (WGS) entry which is preliminary data.</text>
</comment>
<organism evidence="4 5">
    <name type="scientific">Candidatus Cryptobacteroides avistercoris</name>
    <dbReference type="NCBI Taxonomy" id="2840758"/>
    <lineage>
        <taxon>Bacteria</taxon>
        <taxon>Pseudomonadati</taxon>
        <taxon>Bacteroidota</taxon>
        <taxon>Bacteroidia</taxon>
        <taxon>Bacteroidales</taxon>
        <taxon>Candidatus Cryptobacteroides</taxon>
    </lineage>
</organism>
<dbReference type="PANTHER" id="PTHR36435:SF1">
    <property type="entry name" value="CAAX AMINO TERMINAL PROTEASE FAMILY PROTEIN"/>
    <property type="match status" value="1"/>
</dbReference>
<accession>A0A9D9NNY1</accession>
<dbReference type="InterPro" id="IPR003675">
    <property type="entry name" value="Rce1/LyrA-like_dom"/>
</dbReference>
<evidence type="ECO:0000313" key="5">
    <source>
        <dbReference type="Proteomes" id="UP000823769"/>
    </source>
</evidence>
<feature type="transmembrane region" description="Helical" evidence="2">
    <location>
        <begin position="20"/>
        <end position="43"/>
    </location>
</feature>
<feature type="transmembrane region" description="Helical" evidence="2">
    <location>
        <begin position="181"/>
        <end position="198"/>
    </location>
</feature>
<name>A0A9D9NNY1_9BACT</name>
<dbReference type="InterPro" id="IPR052710">
    <property type="entry name" value="CAAX_protease"/>
</dbReference>
<reference evidence="4" key="2">
    <citation type="journal article" date="2021" name="PeerJ">
        <title>Extensive microbial diversity within the chicken gut microbiome revealed by metagenomics and culture.</title>
        <authorList>
            <person name="Gilroy R."/>
            <person name="Ravi A."/>
            <person name="Getino M."/>
            <person name="Pursley I."/>
            <person name="Horton D.L."/>
            <person name="Alikhan N.F."/>
            <person name="Baker D."/>
            <person name="Gharbi K."/>
            <person name="Hall N."/>
            <person name="Watson M."/>
            <person name="Adriaenssens E.M."/>
            <person name="Foster-Nyarko E."/>
            <person name="Jarju S."/>
            <person name="Secka A."/>
            <person name="Antonio M."/>
            <person name="Oren A."/>
            <person name="Chaudhuri R.R."/>
            <person name="La Ragione R."/>
            <person name="Hildebrand F."/>
            <person name="Pallen M.J."/>
        </authorList>
    </citation>
    <scope>NUCLEOTIDE SEQUENCE</scope>
    <source>
        <strain evidence="4">B3-1481</strain>
    </source>
</reference>
<evidence type="ECO:0000256" key="1">
    <source>
        <dbReference type="SAM" id="MobiDB-lite"/>
    </source>
</evidence>
<evidence type="ECO:0000313" key="4">
    <source>
        <dbReference type="EMBL" id="MBO8480436.1"/>
    </source>
</evidence>
<keyword evidence="2" id="KW-1133">Transmembrane helix</keyword>
<feature type="domain" description="CAAX prenyl protease 2/Lysostaphin resistance protein A-like" evidence="3">
    <location>
        <begin position="150"/>
        <end position="238"/>
    </location>
</feature>
<dbReference type="PANTHER" id="PTHR36435">
    <property type="entry name" value="SLR1288 PROTEIN"/>
    <property type="match status" value="1"/>
</dbReference>
<feature type="transmembrane region" description="Helical" evidence="2">
    <location>
        <begin position="227"/>
        <end position="245"/>
    </location>
</feature>
<feature type="transmembrane region" description="Helical" evidence="2">
    <location>
        <begin position="204"/>
        <end position="220"/>
    </location>
</feature>
<keyword evidence="4" id="KW-0645">Protease</keyword>